<evidence type="ECO:0000256" key="2">
    <source>
        <dbReference type="ARBA" id="ARBA00023315"/>
    </source>
</evidence>
<dbReference type="PANTHER" id="PTHR43420">
    <property type="entry name" value="ACETYLTRANSFERASE"/>
    <property type="match status" value="1"/>
</dbReference>
<dbReference type="PROSITE" id="PS51186">
    <property type="entry name" value="GNAT"/>
    <property type="match status" value="1"/>
</dbReference>
<dbReference type="AlphaFoldDB" id="A0A8J3H6K4"/>
<evidence type="ECO:0000313" key="5">
    <source>
        <dbReference type="Proteomes" id="UP000611500"/>
    </source>
</evidence>
<comment type="caution">
    <text evidence="4">The sequence shown here is derived from an EMBL/GenBank/DDBJ whole genome shotgun (WGS) entry which is preliminary data.</text>
</comment>
<organism evidence="4 5">
    <name type="scientific">Pseudodonghicola xiamenensis</name>
    <dbReference type="NCBI Taxonomy" id="337702"/>
    <lineage>
        <taxon>Bacteria</taxon>
        <taxon>Pseudomonadati</taxon>
        <taxon>Pseudomonadota</taxon>
        <taxon>Alphaproteobacteria</taxon>
        <taxon>Rhodobacterales</taxon>
        <taxon>Paracoccaceae</taxon>
        <taxon>Pseudodonghicola</taxon>
    </lineage>
</organism>
<dbReference type="Gene3D" id="3.40.630.30">
    <property type="match status" value="1"/>
</dbReference>
<dbReference type="SUPFAM" id="SSF55729">
    <property type="entry name" value="Acyl-CoA N-acyltransferases (Nat)"/>
    <property type="match status" value="1"/>
</dbReference>
<name>A0A8J3H6K4_9RHOB</name>
<dbReference type="CDD" id="cd04301">
    <property type="entry name" value="NAT_SF"/>
    <property type="match status" value="1"/>
</dbReference>
<keyword evidence="5" id="KW-1185">Reference proteome</keyword>
<dbReference type="GO" id="GO:0016747">
    <property type="term" value="F:acyltransferase activity, transferring groups other than amino-acyl groups"/>
    <property type="evidence" value="ECO:0007669"/>
    <property type="project" value="InterPro"/>
</dbReference>
<evidence type="ECO:0000313" key="4">
    <source>
        <dbReference type="EMBL" id="GHG84420.1"/>
    </source>
</evidence>
<sequence length="149" mass="16453">MSLFLRAARPLDAGAMGDILHRFQRDTDWMPDHHSGAEAIAHCDVMIALGWVTVAEYAGAVVGFLARHGEEICALYLVPDARGSGVADLLMAEAKARSPRLWLRVIEANRRAHRFYLRAGFAEVARGDGAENDENLPDITMVWPREAAQ</sequence>
<gene>
    <name evidence="4" type="ORF">GCM10010961_10460</name>
</gene>
<reference evidence="4" key="2">
    <citation type="submission" date="2020-09" db="EMBL/GenBank/DDBJ databases">
        <authorList>
            <person name="Sun Q."/>
            <person name="Zhou Y."/>
        </authorList>
    </citation>
    <scope>NUCLEOTIDE SEQUENCE</scope>
    <source>
        <strain evidence="4">CGMCC 1.7081</strain>
    </source>
</reference>
<dbReference type="Pfam" id="PF13508">
    <property type="entry name" value="Acetyltransf_7"/>
    <property type="match status" value="1"/>
</dbReference>
<dbReference type="RefSeq" id="WP_028092357.1">
    <property type="nucleotide sequence ID" value="NZ_BNAP01000003.1"/>
</dbReference>
<dbReference type="InterPro" id="IPR000182">
    <property type="entry name" value="GNAT_dom"/>
</dbReference>
<keyword evidence="2" id="KW-0012">Acyltransferase</keyword>
<evidence type="ECO:0000256" key="1">
    <source>
        <dbReference type="ARBA" id="ARBA00022679"/>
    </source>
</evidence>
<evidence type="ECO:0000259" key="3">
    <source>
        <dbReference type="PROSITE" id="PS51186"/>
    </source>
</evidence>
<keyword evidence="1" id="KW-0808">Transferase</keyword>
<dbReference type="Proteomes" id="UP000611500">
    <property type="component" value="Unassembled WGS sequence"/>
</dbReference>
<reference evidence="4" key="1">
    <citation type="journal article" date="2014" name="Int. J. Syst. Evol. Microbiol.">
        <title>Complete genome sequence of Corynebacterium casei LMG S-19264T (=DSM 44701T), isolated from a smear-ripened cheese.</title>
        <authorList>
            <consortium name="US DOE Joint Genome Institute (JGI-PGF)"/>
            <person name="Walter F."/>
            <person name="Albersmeier A."/>
            <person name="Kalinowski J."/>
            <person name="Ruckert C."/>
        </authorList>
    </citation>
    <scope>NUCLEOTIDE SEQUENCE</scope>
    <source>
        <strain evidence="4">CGMCC 1.7081</strain>
    </source>
</reference>
<dbReference type="InterPro" id="IPR016181">
    <property type="entry name" value="Acyl_CoA_acyltransferase"/>
</dbReference>
<dbReference type="InterPro" id="IPR050680">
    <property type="entry name" value="YpeA/RimI_acetyltransf"/>
</dbReference>
<dbReference type="EMBL" id="BNAP01000003">
    <property type="protein sequence ID" value="GHG84420.1"/>
    <property type="molecule type" value="Genomic_DNA"/>
</dbReference>
<protein>
    <recommendedName>
        <fullName evidence="3">N-acetyltransferase domain-containing protein</fullName>
    </recommendedName>
</protein>
<feature type="domain" description="N-acetyltransferase" evidence="3">
    <location>
        <begin position="6"/>
        <end position="146"/>
    </location>
</feature>
<proteinExistence type="predicted"/>
<accession>A0A8J3H6K4</accession>